<dbReference type="InterPro" id="IPR036866">
    <property type="entry name" value="RibonucZ/Hydroxyglut_hydro"/>
</dbReference>
<dbReference type="Gene3D" id="3.40.50.12650">
    <property type="match status" value="1"/>
</dbReference>
<evidence type="ECO:0000256" key="1">
    <source>
        <dbReference type="ARBA" id="ARBA00004123"/>
    </source>
</evidence>
<evidence type="ECO:0000256" key="5">
    <source>
        <dbReference type="ARBA" id="ARBA00023242"/>
    </source>
</evidence>
<name>A0A0R0LZ77_9MICR</name>
<comment type="similarity">
    <text evidence="2">Belongs to the DNA repair metallo-beta-lactamase (DRMBL) family.</text>
</comment>
<feature type="domain" description="Metallo-beta-lactamase" evidence="6">
    <location>
        <begin position="8"/>
        <end position="162"/>
    </location>
</feature>
<dbReference type="InterPro" id="IPR001279">
    <property type="entry name" value="Metallo-B-lactamas"/>
</dbReference>
<dbReference type="OrthoDB" id="262529at2759"/>
<comment type="subcellular location">
    <subcellularLocation>
        <location evidence="1">Nucleus</location>
    </subcellularLocation>
</comment>
<dbReference type="GO" id="GO:0003684">
    <property type="term" value="F:damaged DNA binding"/>
    <property type="evidence" value="ECO:0007669"/>
    <property type="project" value="TreeGrafter"/>
</dbReference>
<dbReference type="AlphaFoldDB" id="A0A0R0LZ77"/>
<evidence type="ECO:0000313" key="8">
    <source>
        <dbReference type="Proteomes" id="UP000051530"/>
    </source>
</evidence>
<evidence type="ECO:0000259" key="6">
    <source>
        <dbReference type="SMART" id="SM00849"/>
    </source>
</evidence>
<dbReference type="PANTHER" id="PTHR23240:SF6">
    <property type="entry name" value="DNA CROSS-LINK REPAIR 1A PROTEIN"/>
    <property type="match status" value="1"/>
</dbReference>
<comment type="caution">
    <text evidence="7">The sequence shown here is derived from an EMBL/GenBank/DDBJ whole genome shotgun (WGS) entry which is preliminary data.</text>
</comment>
<dbReference type="PANTHER" id="PTHR23240">
    <property type="entry name" value="DNA CROSS-LINK REPAIR PROTEIN PSO2/SNM1-RELATED"/>
    <property type="match status" value="1"/>
</dbReference>
<dbReference type="SMART" id="SM00849">
    <property type="entry name" value="Lactamase_B"/>
    <property type="match status" value="1"/>
</dbReference>
<sequence length="385" mass="44980">MAKETILLQNVPFYRKVPNTAYVVDFFIKTVTDADAFFLTHYHSDHYGGLTKKFDSIIYCSETTGNIIEKFIGLDSTKIKKVPMQEILNLNENQILFYEANHCPGAVGIIFAIKSKLYLHTGDFRYNFEIHQNLNDLINIFNIREKNKFDMVFCDNTYENYHNFKSQMTVIQELISDIIKSEKATNKLAPIPTKYIFTSYFIGKEKLYLTVGYYFQWKICVQDRKMRVFDCFDQYSKNILEKFVIDACNSMKIEKISSSTFSFQKQKNQVTKEKLSPFELLCTDKKDSKIDVLPMNYITNKKLNEMYGNQKYKKLIVISGTGWTKKEQSMIFTKSNGTKIKSGIQIIQYPYSEHSSSSELEEFKNFVKANEIIPTVKFSSYRDVD</sequence>
<dbReference type="Gene3D" id="3.60.15.10">
    <property type="entry name" value="Ribonuclease Z/Hydroxyacylglutathione hydrolase-like"/>
    <property type="match status" value="1"/>
</dbReference>
<accession>A0A0R0LZ77</accession>
<reference evidence="7 8" key="1">
    <citation type="submission" date="2015-07" db="EMBL/GenBank/DDBJ databases">
        <title>The genome of Pseudoloma neurophilia, a relevant intracellular parasite of the zebrafish.</title>
        <authorList>
            <person name="Ndikumana S."/>
            <person name="Pelin A."/>
            <person name="Sanders J."/>
            <person name="Corradi N."/>
        </authorList>
    </citation>
    <scope>NUCLEOTIDE SEQUENCE [LARGE SCALE GENOMIC DNA]</scope>
    <source>
        <strain evidence="7 8">MK1</strain>
    </source>
</reference>
<dbReference type="EMBL" id="LGUB01000052">
    <property type="protein sequence ID" value="KRH94605.1"/>
    <property type="molecule type" value="Genomic_DNA"/>
</dbReference>
<evidence type="ECO:0000256" key="3">
    <source>
        <dbReference type="ARBA" id="ARBA00022763"/>
    </source>
</evidence>
<dbReference type="InterPro" id="IPR011084">
    <property type="entry name" value="DRMBL"/>
</dbReference>
<dbReference type="GO" id="GO:0006303">
    <property type="term" value="P:double-strand break repair via nonhomologous end joining"/>
    <property type="evidence" value="ECO:0007669"/>
    <property type="project" value="TreeGrafter"/>
</dbReference>
<evidence type="ECO:0000313" key="7">
    <source>
        <dbReference type="EMBL" id="KRH94605.1"/>
    </source>
</evidence>
<dbReference type="CDD" id="cd16273">
    <property type="entry name" value="SNM1A-1C-like_MBL-fold"/>
    <property type="match status" value="1"/>
</dbReference>
<dbReference type="Proteomes" id="UP000051530">
    <property type="component" value="Unassembled WGS sequence"/>
</dbReference>
<dbReference type="GO" id="GO:0035312">
    <property type="term" value="F:5'-3' DNA exonuclease activity"/>
    <property type="evidence" value="ECO:0007669"/>
    <property type="project" value="TreeGrafter"/>
</dbReference>
<organism evidence="7 8">
    <name type="scientific">Pseudoloma neurophilia</name>
    <dbReference type="NCBI Taxonomy" id="146866"/>
    <lineage>
        <taxon>Eukaryota</taxon>
        <taxon>Fungi</taxon>
        <taxon>Fungi incertae sedis</taxon>
        <taxon>Microsporidia</taxon>
        <taxon>Pseudoloma</taxon>
    </lineage>
</organism>
<proteinExistence type="inferred from homology"/>
<keyword evidence="5" id="KW-0539">Nucleus</keyword>
<keyword evidence="8" id="KW-1185">Reference proteome</keyword>
<protein>
    <submittedName>
        <fullName evidence="7">TRNase Z</fullName>
    </submittedName>
</protein>
<dbReference type="GO" id="GO:0005634">
    <property type="term" value="C:nucleus"/>
    <property type="evidence" value="ECO:0007669"/>
    <property type="project" value="UniProtKB-SubCell"/>
</dbReference>
<dbReference type="VEuPathDB" id="MicrosporidiaDB:M153_19900010835"/>
<keyword evidence="4" id="KW-0234">DNA repair</keyword>
<dbReference type="Pfam" id="PF07522">
    <property type="entry name" value="DRMBL"/>
    <property type="match status" value="1"/>
</dbReference>
<evidence type="ECO:0000256" key="2">
    <source>
        <dbReference type="ARBA" id="ARBA00010304"/>
    </source>
</evidence>
<keyword evidence="3" id="KW-0227">DNA damage</keyword>
<evidence type="ECO:0000256" key="4">
    <source>
        <dbReference type="ARBA" id="ARBA00023204"/>
    </source>
</evidence>
<dbReference type="GO" id="GO:0036297">
    <property type="term" value="P:interstrand cross-link repair"/>
    <property type="evidence" value="ECO:0007669"/>
    <property type="project" value="TreeGrafter"/>
</dbReference>
<dbReference type="SUPFAM" id="SSF56281">
    <property type="entry name" value="Metallo-hydrolase/oxidoreductase"/>
    <property type="match status" value="1"/>
</dbReference>
<gene>
    <name evidence="7" type="ORF">M153_19900010835</name>
</gene>